<reference evidence="1 2" key="1">
    <citation type="submission" date="2012-08" db="EMBL/GenBank/DDBJ databases">
        <authorList>
            <person name="Gan P.H.P."/>
            <person name="Ikeda K."/>
            <person name="Irieda H."/>
            <person name="Narusaka M."/>
            <person name="O'Connell R.J."/>
            <person name="Narusaka Y."/>
            <person name="Takano Y."/>
            <person name="Kubo Y."/>
            <person name="Shirasu K."/>
        </authorList>
    </citation>
    <scope>NUCLEOTIDE SEQUENCE [LARGE SCALE GENOMIC DNA]</scope>
    <source>
        <strain evidence="1 2">Nara gc5</strain>
    </source>
</reference>
<protein>
    <submittedName>
        <fullName evidence="1">Uncharacterized protein</fullName>
    </submittedName>
</protein>
<dbReference type="EMBL" id="ANPB02000002">
    <property type="protein sequence ID" value="KAF4489459.1"/>
    <property type="molecule type" value="Genomic_DNA"/>
</dbReference>
<evidence type="ECO:0000313" key="2">
    <source>
        <dbReference type="Proteomes" id="UP000011096"/>
    </source>
</evidence>
<accession>A0A7J6JIL2</accession>
<dbReference type="GeneID" id="90979690"/>
<evidence type="ECO:0000313" key="1">
    <source>
        <dbReference type="EMBL" id="KAF4489459.1"/>
    </source>
</evidence>
<dbReference type="Proteomes" id="UP000011096">
    <property type="component" value="Unassembled WGS sequence"/>
</dbReference>
<organism evidence="1 2">
    <name type="scientific">Colletotrichum fructicola (strain Nara gc5)</name>
    <name type="common">Anthracnose fungus</name>
    <name type="synonym">Colletotrichum gloeosporioides (strain Nara gc5)</name>
    <dbReference type="NCBI Taxonomy" id="1213859"/>
    <lineage>
        <taxon>Eukaryota</taxon>
        <taxon>Fungi</taxon>
        <taxon>Dikarya</taxon>
        <taxon>Ascomycota</taxon>
        <taxon>Pezizomycotina</taxon>
        <taxon>Sordariomycetes</taxon>
        <taxon>Hypocreomycetidae</taxon>
        <taxon>Glomerellales</taxon>
        <taxon>Glomerellaceae</taxon>
        <taxon>Colletotrichum</taxon>
        <taxon>Colletotrichum gloeosporioides species complex</taxon>
    </lineage>
</organism>
<comment type="caution">
    <text evidence="1">The sequence shown here is derived from an EMBL/GenBank/DDBJ whole genome shotgun (WGS) entry which is preliminary data.</text>
</comment>
<dbReference type="InParanoid" id="A0A7J6JIL2"/>
<dbReference type="RefSeq" id="XP_066009515.1">
    <property type="nucleotide sequence ID" value="XM_066151127.1"/>
</dbReference>
<name>A0A7J6JIL2_COLFN</name>
<gene>
    <name evidence="1" type="ORF">CGGC5_v003450</name>
</gene>
<keyword evidence="2" id="KW-1185">Reference proteome</keyword>
<reference evidence="1 2" key="2">
    <citation type="submission" date="2020-04" db="EMBL/GenBank/DDBJ databases">
        <title>Genome sequencing and assembly of multiple isolates from the Colletotrichum gloeosporioides species complex.</title>
        <authorList>
            <person name="Gan P."/>
            <person name="Shirasu K."/>
        </authorList>
    </citation>
    <scope>NUCLEOTIDE SEQUENCE [LARGE SCALE GENOMIC DNA]</scope>
    <source>
        <strain evidence="1 2">Nara gc5</strain>
    </source>
</reference>
<proteinExistence type="predicted"/>
<sequence>MYHSQLLIQLVFILREENQGYHEQLKSQTTLEQTHFMSMIAEIQKFREQTLELIQSQAHGTHNVSLSAVSSSQSEIFQQIRGSLLEISARMATVFDSAFPR</sequence>
<dbReference type="AlphaFoldDB" id="A0A7J6JIL2"/>